<dbReference type="InterPro" id="IPR011527">
    <property type="entry name" value="ABC1_TM_dom"/>
</dbReference>
<comment type="caution">
    <text evidence="15">The sequence shown here is derived from an EMBL/GenBank/DDBJ whole genome shotgun (WGS) entry which is preliminary data.</text>
</comment>
<feature type="transmembrane region" description="Helical" evidence="12">
    <location>
        <begin position="326"/>
        <end position="347"/>
    </location>
</feature>
<reference evidence="15 16" key="1">
    <citation type="journal article" date="2022" name="Nat. Plants">
        <title>Genomes of leafy and leafless Platanthera orchids illuminate the evolution of mycoheterotrophy.</title>
        <authorList>
            <person name="Li M.H."/>
            <person name="Liu K.W."/>
            <person name="Li Z."/>
            <person name="Lu H.C."/>
            <person name="Ye Q.L."/>
            <person name="Zhang D."/>
            <person name="Wang J.Y."/>
            <person name="Li Y.F."/>
            <person name="Zhong Z.M."/>
            <person name="Liu X."/>
            <person name="Yu X."/>
            <person name="Liu D.K."/>
            <person name="Tu X.D."/>
            <person name="Liu B."/>
            <person name="Hao Y."/>
            <person name="Liao X.Y."/>
            <person name="Jiang Y.T."/>
            <person name="Sun W.H."/>
            <person name="Chen J."/>
            <person name="Chen Y.Q."/>
            <person name="Ai Y."/>
            <person name="Zhai J.W."/>
            <person name="Wu S.S."/>
            <person name="Zhou Z."/>
            <person name="Hsiao Y.Y."/>
            <person name="Wu W.L."/>
            <person name="Chen Y.Y."/>
            <person name="Lin Y.F."/>
            <person name="Hsu J.L."/>
            <person name="Li C.Y."/>
            <person name="Wang Z.W."/>
            <person name="Zhao X."/>
            <person name="Zhong W.Y."/>
            <person name="Ma X.K."/>
            <person name="Ma L."/>
            <person name="Huang J."/>
            <person name="Chen G.Z."/>
            <person name="Huang M.Z."/>
            <person name="Huang L."/>
            <person name="Peng D.H."/>
            <person name="Luo Y.B."/>
            <person name="Zou S.Q."/>
            <person name="Chen S.P."/>
            <person name="Lan S."/>
            <person name="Tsai W.C."/>
            <person name="Van de Peer Y."/>
            <person name="Liu Z.J."/>
        </authorList>
    </citation>
    <scope>NUCLEOTIDE SEQUENCE [LARGE SCALE GENOMIC DNA]</scope>
    <source>
        <strain evidence="15">Lor287</strain>
    </source>
</reference>
<comment type="similarity">
    <text evidence="2">Belongs to the ABC transporter superfamily. ABCC family. Conjugate transporter (TC 3.A.1.208) subfamily.</text>
</comment>
<dbReference type="GO" id="GO:0016020">
    <property type="term" value="C:membrane"/>
    <property type="evidence" value="ECO:0007669"/>
    <property type="project" value="UniProtKB-SubCell"/>
</dbReference>
<keyword evidence="9 12" id="KW-1133">Transmembrane helix</keyword>
<dbReference type="GO" id="GO:0140359">
    <property type="term" value="F:ABC-type transporter activity"/>
    <property type="evidence" value="ECO:0007669"/>
    <property type="project" value="InterPro"/>
</dbReference>
<feature type="transmembrane region" description="Helical" evidence="12">
    <location>
        <begin position="757"/>
        <end position="783"/>
    </location>
</feature>
<dbReference type="InterPro" id="IPR003593">
    <property type="entry name" value="AAA+_ATPase"/>
</dbReference>
<feature type="transmembrane region" description="Helical" evidence="12">
    <location>
        <begin position="212"/>
        <end position="233"/>
    </location>
</feature>
<dbReference type="PROSITE" id="PS50929">
    <property type="entry name" value="ABC_TM1F"/>
    <property type="match status" value="2"/>
</dbReference>
<feature type="transmembrane region" description="Helical" evidence="12">
    <location>
        <begin position="141"/>
        <end position="160"/>
    </location>
</feature>
<evidence type="ECO:0000256" key="11">
    <source>
        <dbReference type="ARBA" id="ARBA00057614"/>
    </source>
</evidence>
<dbReference type="InterPro" id="IPR036640">
    <property type="entry name" value="ABC1_TM_sf"/>
</dbReference>
<dbReference type="Gene3D" id="1.20.1560.10">
    <property type="entry name" value="ABC transporter type 1, transmembrane domain"/>
    <property type="match status" value="2"/>
</dbReference>
<dbReference type="FunFam" id="3.40.50.300:FF:000163">
    <property type="entry name" value="Multidrug resistance-associated protein member 4"/>
    <property type="match status" value="1"/>
</dbReference>
<dbReference type="AlphaFoldDB" id="A0AAP0G5A0"/>
<dbReference type="InterPro" id="IPR044726">
    <property type="entry name" value="ABCC_6TM_D2"/>
</dbReference>
<dbReference type="InterPro" id="IPR017871">
    <property type="entry name" value="ABC_transporter-like_CS"/>
</dbReference>
<feature type="transmembrane region" description="Helical" evidence="12">
    <location>
        <begin position="936"/>
        <end position="959"/>
    </location>
</feature>
<dbReference type="PROSITE" id="PS50893">
    <property type="entry name" value="ABC_TRANSPORTER_2"/>
    <property type="match status" value="2"/>
</dbReference>
<feature type="transmembrane region" description="Helical" evidence="12">
    <location>
        <begin position="842"/>
        <end position="871"/>
    </location>
</feature>
<evidence type="ECO:0000256" key="6">
    <source>
        <dbReference type="ARBA" id="ARBA00022741"/>
    </source>
</evidence>
<dbReference type="InterPro" id="IPR050173">
    <property type="entry name" value="ABC_transporter_C-like"/>
</dbReference>
<evidence type="ECO:0000259" key="14">
    <source>
        <dbReference type="PROSITE" id="PS50929"/>
    </source>
</evidence>
<proteinExistence type="inferred from homology"/>
<dbReference type="PROSITE" id="PS00211">
    <property type="entry name" value="ABC_TRANSPORTER_1"/>
    <property type="match status" value="1"/>
</dbReference>
<evidence type="ECO:0000313" key="15">
    <source>
        <dbReference type="EMBL" id="KAK8937529.1"/>
    </source>
</evidence>
<feature type="transmembrane region" description="Helical" evidence="12">
    <location>
        <begin position="714"/>
        <end position="737"/>
    </location>
</feature>
<evidence type="ECO:0000256" key="9">
    <source>
        <dbReference type="ARBA" id="ARBA00022989"/>
    </source>
</evidence>
<dbReference type="FunFam" id="1.20.1560.10:FF:000003">
    <property type="entry name" value="ABC transporter C family member 10"/>
    <property type="match status" value="1"/>
</dbReference>
<feature type="transmembrane region" description="Helical" evidence="12">
    <location>
        <begin position="100"/>
        <end position="121"/>
    </location>
</feature>
<organism evidence="15 16">
    <name type="scientific">Platanthera zijinensis</name>
    <dbReference type="NCBI Taxonomy" id="2320716"/>
    <lineage>
        <taxon>Eukaryota</taxon>
        <taxon>Viridiplantae</taxon>
        <taxon>Streptophyta</taxon>
        <taxon>Embryophyta</taxon>
        <taxon>Tracheophyta</taxon>
        <taxon>Spermatophyta</taxon>
        <taxon>Magnoliopsida</taxon>
        <taxon>Liliopsida</taxon>
        <taxon>Asparagales</taxon>
        <taxon>Orchidaceae</taxon>
        <taxon>Orchidoideae</taxon>
        <taxon>Orchideae</taxon>
        <taxon>Orchidinae</taxon>
        <taxon>Platanthera</taxon>
    </lineage>
</organism>
<keyword evidence="10 12" id="KW-0472">Membrane</keyword>
<feature type="domain" description="ABC transmembrane type-1" evidence="14">
    <location>
        <begin position="717"/>
        <end position="998"/>
    </location>
</feature>
<feature type="transmembrane region" description="Helical" evidence="12">
    <location>
        <begin position="971"/>
        <end position="991"/>
    </location>
</feature>
<dbReference type="InterPro" id="IPR003439">
    <property type="entry name" value="ABC_transporter-like_ATP-bd"/>
</dbReference>
<dbReference type="CDD" id="cd18579">
    <property type="entry name" value="ABC_6TM_ABCC_D1"/>
    <property type="match status" value="1"/>
</dbReference>
<sequence>MAVEVEESNHHLQEPLLHSRIDFSPYSHANFLSALTFSWMNSLLSRGKHKRIDLEDIPELAPQDNVSSVFAIFREKLQFSRKIGALQLEKALVASAWGELLLSLLFSLAFTFTSFVGPYLIDAFVQYLHDHQAHSSEGYVLVSIFLFAKLVECLAQRHWFFRAQKFGMKAHAALVAKIYEKGLVLSIRSTQDTGCGEIVNLMSVDAERIGQFSWYLIDFCLIPVQVGLALVILYKKLGLAALAAFAATIVVMATNLPFSKLQQNFQEKMMEAKDQRMKSTSEILRNMRILKFHGWELKFLAMITSLRENEMSWLRKFIYTEVIVTFVYWGAPIFVSLVTFSACVFMGTPLESGKVLSALATFVILKEPIYNLPDIISVLAQTLVSIDRISAFLSSEERITIAAEKFQEEDSEVGVEIVDGNFSWDTSSSTLTLKDTNLRVLHGMKVAICGAVGSGKSSFLSCILGEIPKISGTVKLRGSTAYVAQSPWIQSCTIERNILFGKEMNREKYHSVLHACDLKKDLEMLPFKDQTIIGERGINLSGGQKQRIQIARALYQDCDIYLLDDPFSAVDAQTGNHLFKECILGRLASKTVIFVTHQVEFLPSADLILVMKMGAIVQAGKYEDVLNSGSDFMDLVSAHANSLSKIDSENRQKDSEDGAYLSSASRLDEFQKIELPSEIEDGDHKQLVEEEERQRGNVGATVYWKYLTASYKGALVIFIIISQTIFQILQVGSNYWMAVAAPMTEDPGSSVSGLLLMLVYAALALGSCFFVFIRALLVVVTGYKTAQLLFYEMHRCIFRAPMSFFDSTPSGRILNRASKDQSSVDQSIPFQVGRVTSAIIQLIGTVVVMSLVAWEVFIIFLPLTALCIWYQKYYITTARELTRLVGVRNAPIIQQFTETVSGLTTIRCFNKESLFMSRNLQMIDAYLRPKFYNAGAMEWLCFRLDVFSSLIFAFCLAFLISLPPGLINPGVAGLAVTYGLNLSFLFAWVVWNLCSFENEIVSVERLLQYTCIPSEAPLVVESNRPDFKWPKTGEVNIINLQVRYAPNLPIVLRDLTCTFHGGTRTGIVGRTGSGKSTLVQALFRIVEPTAGVICIDQINISTIGLLDLRSRLSIIPQDPVMFGGSVRSNLDPLEEYTDDQLWEALEKCQLGEEIRGKQEKIDSPVVENGENWSLGQRQLLCLGRVLLRKSKLLVLDEATASVDPATDCLIQIALKQYFPDSTFIIIAHRIPTIFDSDMVLVLDEGRMVECDSPSNLLDNKSSSFSKLAAEYTSRMKL</sequence>
<dbReference type="CDD" id="cd03250">
    <property type="entry name" value="ABCC_MRP_domain1"/>
    <property type="match status" value="1"/>
</dbReference>
<dbReference type="Pfam" id="PF00664">
    <property type="entry name" value="ABC_membrane"/>
    <property type="match status" value="2"/>
</dbReference>
<keyword evidence="6" id="KW-0547">Nucleotide-binding</keyword>
<evidence type="ECO:0000256" key="12">
    <source>
        <dbReference type="SAM" id="Phobius"/>
    </source>
</evidence>
<keyword evidence="5" id="KW-0677">Repeat</keyword>
<feature type="domain" description="ABC transporter" evidence="13">
    <location>
        <begin position="415"/>
        <end position="638"/>
    </location>
</feature>
<keyword evidence="7" id="KW-0067">ATP-binding</keyword>
<dbReference type="PANTHER" id="PTHR24223">
    <property type="entry name" value="ATP-BINDING CASSETTE SUB-FAMILY C"/>
    <property type="match status" value="1"/>
</dbReference>
<dbReference type="Gene3D" id="3.40.50.300">
    <property type="entry name" value="P-loop containing nucleotide triphosphate hydrolases"/>
    <property type="match status" value="2"/>
</dbReference>
<protein>
    <submittedName>
        <fullName evidence="15">ABC transporter C family member 3</fullName>
    </submittedName>
</protein>
<evidence type="ECO:0000313" key="16">
    <source>
        <dbReference type="Proteomes" id="UP001418222"/>
    </source>
</evidence>
<gene>
    <name evidence="15" type="primary">ABCC3</name>
    <name evidence="15" type="ORF">KSP39_PZI011938</name>
</gene>
<evidence type="ECO:0000256" key="2">
    <source>
        <dbReference type="ARBA" id="ARBA00009726"/>
    </source>
</evidence>
<evidence type="ECO:0000256" key="1">
    <source>
        <dbReference type="ARBA" id="ARBA00004141"/>
    </source>
</evidence>
<dbReference type="CDD" id="cd03244">
    <property type="entry name" value="ABCC_MRP_domain2"/>
    <property type="match status" value="1"/>
</dbReference>
<dbReference type="EMBL" id="JBBWWQ010000010">
    <property type="protein sequence ID" value="KAK8937529.1"/>
    <property type="molecule type" value="Genomic_DNA"/>
</dbReference>
<evidence type="ECO:0000256" key="4">
    <source>
        <dbReference type="ARBA" id="ARBA00022692"/>
    </source>
</evidence>
<dbReference type="GO" id="GO:0005524">
    <property type="term" value="F:ATP binding"/>
    <property type="evidence" value="ECO:0007669"/>
    <property type="project" value="UniProtKB-KW"/>
</dbReference>
<dbReference type="InterPro" id="IPR044746">
    <property type="entry name" value="ABCC_6TM_D1"/>
</dbReference>
<dbReference type="SMART" id="SM00382">
    <property type="entry name" value="AAA"/>
    <property type="match status" value="2"/>
</dbReference>
<feature type="domain" description="ABC transporter" evidence="13">
    <location>
        <begin position="1035"/>
        <end position="1269"/>
    </location>
</feature>
<dbReference type="FunFam" id="3.40.50.300:FF:000508">
    <property type="entry name" value="ABC transporter C family member 5"/>
    <property type="match status" value="1"/>
</dbReference>
<evidence type="ECO:0000256" key="7">
    <source>
        <dbReference type="ARBA" id="ARBA00022840"/>
    </source>
</evidence>
<dbReference type="GO" id="GO:0016887">
    <property type="term" value="F:ATP hydrolysis activity"/>
    <property type="evidence" value="ECO:0007669"/>
    <property type="project" value="InterPro"/>
</dbReference>
<dbReference type="Proteomes" id="UP001418222">
    <property type="component" value="Unassembled WGS sequence"/>
</dbReference>
<comment type="subcellular location">
    <subcellularLocation>
        <location evidence="1">Membrane</location>
        <topology evidence="1">Multi-pass membrane protein</topology>
    </subcellularLocation>
</comment>
<dbReference type="SUPFAM" id="SSF52540">
    <property type="entry name" value="P-loop containing nucleoside triphosphate hydrolases"/>
    <property type="match status" value="2"/>
</dbReference>
<dbReference type="PANTHER" id="PTHR24223:SF181">
    <property type="entry name" value="ABC TRANSPORTER C FAMILY MEMBER 3"/>
    <property type="match status" value="1"/>
</dbReference>
<dbReference type="CDD" id="cd18580">
    <property type="entry name" value="ABC_6TM_ABCC_D2"/>
    <property type="match status" value="1"/>
</dbReference>
<dbReference type="SUPFAM" id="SSF90123">
    <property type="entry name" value="ABC transporter transmembrane region"/>
    <property type="match status" value="2"/>
</dbReference>
<feature type="transmembrane region" description="Helical" evidence="12">
    <location>
        <begin position="239"/>
        <end position="258"/>
    </location>
</feature>
<keyword evidence="4 12" id="KW-0812">Transmembrane</keyword>
<evidence type="ECO:0000259" key="13">
    <source>
        <dbReference type="PROSITE" id="PS50893"/>
    </source>
</evidence>
<keyword evidence="8" id="KW-1278">Translocase</keyword>
<evidence type="ECO:0000256" key="5">
    <source>
        <dbReference type="ARBA" id="ARBA00022737"/>
    </source>
</evidence>
<evidence type="ECO:0000256" key="8">
    <source>
        <dbReference type="ARBA" id="ARBA00022967"/>
    </source>
</evidence>
<evidence type="ECO:0000256" key="10">
    <source>
        <dbReference type="ARBA" id="ARBA00023136"/>
    </source>
</evidence>
<dbReference type="Pfam" id="PF00005">
    <property type="entry name" value="ABC_tran"/>
    <property type="match status" value="2"/>
</dbReference>
<keyword evidence="3" id="KW-0813">Transport</keyword>
<feature type="domain" description="ABC transmembrane type-1" evidence="14">
    <location>
        <begin position="101"/>
        <end position="381"/>
    </location>
</feature>
<dbReference type="InterPro" id="IPR027417">
    <property type="entry name" value="P-loop_NTPase"/>
</dbReference>
<accession>A0AAP0G5A0</accession>
<keyword evidence="16" id="KW-1185">Reference proteome</keyword>
<comment type="function">
    <text evidence="11">ABC transporter that may affect phytic acid transport and compartmentalization. May function directly or indirectly in removing phytic acid from the cytosol or in vesicle trafficking. Required for phytic acid accumulation in developing seeds. Phytic acid is the primary storage form of phosphorus in cereal grains and other plant seeds.</text>
</comment>
<name>A0AAP0G5A0_9ASPA</name>
<dbReference type="FunFam" id="1.20.1560.10:FF:000002">
    <property type="entry name" value="ABC transporter C family member 5"/>
    <property type="match status" value="1"/>
</dbReference>
<evidence type="ECO:0000256" key="3">
    <source>
        <dbReference type="ARBA" id="ARBA00022448"/>
    </source>
</evidence>